<gene>
    <name evidence="2" type="ORF">ACTOB_003597</name>
</gene>
<proteinExistence type="predicted"/>
<accession>A0ABY8WT14</accession>
<feature type="domain" description="Knr4/Smi1-like" evidence="1">
    <location>
        <begin position="195"/>
        <end position="335"/>
    </location>
</feature>
<dbReference type="Pfam" id="PF09346">
    <property type="entry name" value="SMI1_KNR4"/>
    <property type="match status" value="1"/>
</dbReference>
<protein>
    <submittedName>
        <fullName evidence="2">SMI1/KNR4 family protein</fullName>
    </submittedName>
</protein>
<dbReference type="Gene3D" id="3.40.1580.10">
    <property type="entry name" value="SMI1/KNR4-like"/>
    <property type="match status" value="1"/>
</dbReference>
<evidence type="ECO:0000313" key="3">
    <source>
        <dbReference type="Proteomes" id="UP001240150"/>
    </source>
</evidence>
<dbReference type="RefSeq" id="WP_284921374.1">
    <property type="nucleotide sequence ID" value="NZ_CP126980.1"/>
</dbReference>
<dbReference type="InterPro" id="IPR037883">
    <property type="entry name" value="Knr4/Smi1-like_sf"/>
</dbReference>
<sequence length="389" mass="40972">MPAARHAMSVLHPGPAGLRVRYRQGVLIGPDGFPDWLLYARALVELPPPIAELTTAEQRVFDVLAANHAMRGADPLWPAADLAPTDATLPGAPPDAILPGVAPDTNPPDAILPGAAPDTNPPDAIRPAAVPTPAGWCWTRLPVTGDGAARRIALVPIELHAAFRHGGGTRTLPPGRPGPGLSPDAAPVRWTSGDPVPAAALTEVETFLGYALPAAYRRFLLDGNGAGPAEPGVLAGVGLVADQQLFGLGRDDPYQDLGYAPQWLADRFTPEFLPVGFVQGGLLVLRVAGQDTGSVWFLDDDDPRDDERLEPDQICARLLHRCADDWDGFRAALHRPAAVLLEVAADLVAGGLTRPARPRLAGSALPAKLRADWQPVAGNRLTSIDALLS</sequence>
<reference evidence="2 3" key="1">
    <citation type="submission" date="2023-06" db="EMBL/GenBank/DDBJ databases">
        <authorList>
            <person name="Yushchuk O."/>
            <person name="Binda E."/>
            <person name="Ruckert-Reed C."/>
            <person name="Fedorenko V."/>
            <person name="Kalinowski J."/>
            <person name="Marinelli F."/>
        </authorList>
    </citation>
    <scope>NUCLEOTIDE SEQUENCE [LARGE SCALE GENOMIC DNA]</scope>
    <source>
        <strain evidence="2 3">NRRL 3884</strain>
    </source>
</reference>
<evidence type="ECO:0000313" key="2">
    <source>
        <dbReference type="EMBL" id="WIM99927.1"/>
    </source>
</evidence>
<name>A0ABY8WT14_9ACTN</name>
<dbReference type="InterPro" id="IPR018958">
    <property type="entry name" value="Knr4/Smi1-like_dom"/>
</dbReference>
<dbReference type="EMBL" id="CP126980">
    <property type="protein sequence ID" value="WIM99927.1"/>
    <property type="molecule type" value="Genomic_DNA"/>
</dbReference>
<dbReference type="Proteomes" id="UP001240150">
    <property type="component" value="Chromosome"/>
</dbReference>
<keyword evidence="3" id="KW-1185">Reference proteome</keyword>
<dbReference type="SUPFAM" id="SSF160631">
    <property type="entry name" value="SMI1/KNR4-like"/>
    <property type="match status" value="1"/>
</dbReference>
<dbReference type="SMART" id="SM00860">
    <property type="entry name" value="SMI1_KNR4"/>
    <property type="match status" value="1"/>
</dbReference>
<organism evidence="2 3">
    <name type="scientific">Actinoplanes oblitus</name>
    <dbReference type="NCBI Taxonomy" id="3040509"/>
    <lineage>
        <taxon>Bacteria</taxon>
        <taxon>Bacillati</taxon>
        <taxon>Actinomycetota</taxon>
        <taxon>Actinomycetes</taxon>
        <taxon>Micromonosporales</taxon>
        <taxon>Micromonosporaceae</taxon>
        <taxon>Actinoplanes</taxon>
    </lineage>
</organism>
<evidence type="ECO:0000259" key="1">
    <source>
        <dbReference type="SMART" id="SM00860"/>
    </source>
</evidence>